<organism evidence="1">
    <name type="scientific">Clostridioides difficile</name>
    <name type="common">Peptoclostridium difficile</name>
    <dbReference type="NCBI Taxonomy" id="1496"/>
    <lineage>
        <taxon>Bacteria</taxon>
        <taxon>Bacillati</taxon>
        <taxon>Bacillota</taxon>
        <taxon>Clostridia</taxon>
        <taxon>Peptostreptococcales</taxon>
        <taxon>Peptostreptococcaceae</taxon>
        <taxon>Clostridioides</taxon>
    </lineage>
</organism>
<accession>A0A069B0E6</accession>
<protein>
    <submittedName>
        <fullName evidence="1">Uncharacterized protein</fullName>
    </submittedName>
</protein>
<proteinExistence type="predicted"/>
<gene>
    <name evidence="1" type="ORF">BN1095_630077</name>
</gene>
<name>A0A069B0E6_CLODI</name>
<reference evidence="1" key="1">
    <citation type="submission" date="2014-07" db="EMBL/GenBank/DDBJ databases">
        <authorList>
            <person name="Monot Marc"/>
        </authorList>
    </citation>
    <scope>NUCLEOTIDE SEQUENCE</scope>
    <source>
        <strain evidence="1">7032989</strain>
    </source>
</reference>
<dbReference type="AlphaFoldDB" id="A0A069B0E6"/>
<evidence type="ECO:0000313" key="1">
    <source>
        <dbReference type="EMBL" id="CDT67457.1"/>
    </source>
</evidence>
<sequence length="36" mass="4203">MEDCGYFIILKNAEVGTELGMDIYPEDIHIMRKENN</sequence>
<dbReference type="EMBL" id="LK933327">
    <property type="protein sequence ID" value="CDT67457.1"/>
    <property type="molecule type" value="Genomic_DNA"/>
</dbReference>